<evidence type="ECO:0000313" key="7">
    <source>
        <dbReference type="Proteomes" id="UP000316621"/>
    </source>
</evidence>
<evidence type="ECO:0000259" key="5">
    <source>
        <dbReference type="Pfam" id="PF04003"/>
    </source>
</evidence>
<dbReference type="STRING" id="3469.A0A4Y7IWB4"/>
<dbReference type="GO" id="GO:0005730">
    <property type="term" value="C:nucleolus"/>
    <property type="evidence" value="ECO:0007669"/>
    <property type="project" value="UniProtKB-SubCell"/>
</dbReference>
<keyword evidence="3" id="KW-0853">WD repeat</keyword>
<feature type="region of interest" description="Disordered" evidence="4">
    <location>
        <begin position="601"/>
        <end position="683"/>
    </location>
</feature>
<comment type="subcellular location">
    <subcellularLocation>
        <location evidence="1">Nucleus</location>
        <location evidence="1">Nucleolus</location>
    </subcellularLocation>
</comment>
<evidence type="ECO:0000256" key="4">
    <source>
        <dbReference type="SAM" id="MobiDB-lite"/>
    </source>
</evidence>
<dbReference type="SMART" id="SM00320">
    <property type="entry name" value="WD40"/>
    <property type="match status" value="4"/>
</dbReference>
<feature type="region of interest" description="Disordered" evidence="4">
    <location>
        <begin position="1"/>
        <end position="20"/>
    </location>
</feature>
<dbReference type="InterPro" id="IPR011047">
    <property type="entry name" value="Quinoprotein_ADH-like_sf"/>
</dbReference>
<keyword evidence="7" id="KW-1185">Reference proteome</keyword>
<accession>A0A4Y7IWB4</accession>
<feature type="compositionally biased region" description="Basic and acidic residues" evidence="4">
    <location>
        <begin position="630"/>
        <end position="639"/>
    </location>
</feature>
<dbReference type="OMA" id="PCTALTW"/>
<organism evidence="6 7">
    <name type="scientific">Papaver somniferum</name>
    <name type="common">Opium poppy</name>
    <dbReference type="NCBI Taxonomy" id="3469"/>
    <lineage>
        <taxon>Eukaryota</taxon>
        <taxon>Viridiplantae</taxon>
        <taxon>Streptophyta</taxon>
        <taxon>Embryophyta</taxon>
        <taxon>Tracheophyta</taxon>
        <taxon>Spermatophyta</taxon>
        <taxon>Magnoliopsida</taxon>
        <taxon>Ranunculales</taxon>
        <taxon>Papaveraceae</taxon>
        <taxon>Papaveroideae</taxon>
        <taxon>Papaver</taxon>
    </lineage>
</organism>
<dbReference type="InterPro" id="IPR001680">
    <property type="entry name" value="WD40_rpt"/>
</dbReference>
<reference evidence="6 7" key="1">
    <citation type="journal article" date="2018" name="Science">
        <title>The opium poppy genome and morphinan production.</title>
        <authorList>
            <person name="Guo L."/>
            <person name="Winzer T."/>
            <person name="Yang X."/>
            <person name="Li Y."/>
            <person name="Ning Z."/>
            <person name="He Z."/>
            <person name="Teodor R."/>
            <person name="Lu Y."/>
            <person name="Bowser T.A."/>
            <person name="Graham I.A."/>
            <person name="Ye K."/>
        </authorList>
    </citation>
    <scope>NUCLEOTIDE SEQUENCE [LARGE SCALE GENOMIC DNA]</scope>
    <source>
        <strain evidence="7">cv. HN1</strain>
        <tissue evidence="6">Leaves</tissue>
    </source>
</reference>
<dbReference type="EMBL" id="CM010717">
    <property type="protein sequence ID" value="RZC53183.1"/>
    <property type="molecule type" value="Genomic_DNA"/>
</dbReference>
<proteinExistence type="predicted"/>
<feature type="repeat" description="WD" evidence="3">
    <location>
        <begin position="212"/>
        <end position="254"/>
    </location>
</feature>
<dbReference type="AlphaFoldDB" id="A0A4Y7IWB4"/>
<feature type="compositionally biased region" description="Polar residues" evidence="4">
    <location>
        <begin position="10"/>
        <end position="20"/>
    </location>
</feature>
<feature type="compositionally biased region" description="Acidic residues" evidence="4">
    <location>
        <begin position="613"/>
        <end position="623"/>
    </location>
</feature>
<feature type="repeat" description="WD" evidence="3">
    <location>
        <begin position="24"/>
        <end position="54"/>
    </location>
</feature>
<evidence type="ECO:0000256" key="3">
    <source>
        <dbReference type="PROSITE-ProRule" id="PRU00221"/>
    </source>
</evidence>
<dbReference type="PANTHER" id="PTHR45290:SF1">
    <property type="entry name" value="OS03G0300300 PROTEIN"/>
    <property type="match status" value="1"/>
</dbReference>
<dbReference type="Pfam" id="PF04003">
    <property type="entry name" value="Utp12"/>
    <property type="match status" value="1"/>
</dbReference>
<dbReference type="OrthoDB" id="30195at2759"/>
<keyword evidence="2" id="KW-0539">Nucleus</keyword>
<feature type="compositionally biased region" description="Low complexity" evidence="4">
    <location>
        <begin position="674"/>
        <end position="683"/>
    </location>
</feature>
<feature type="domain" description="Small-subunit processome Utp12" evidence="5">
    <location>
        <begin position="500"/>
        <end position="591"/>
    </location>
</feature>
<dbReference type="Proteomes" id="UP000316621">
    <property type="component" value="Chromosome 3"/>
</dbReference>
<gene>
    <name evidence="6" type="ORF">C5167_012037</name>
</gene>
<feature type="compositionally biased region" description="Acidic residues" evidence="4">
    <location>
        <begin position="649"/>
        <end position="661"/>
    </location>
</feature>
<evidence type="ECO:0000256" key="1">
    <source>
        <dbReference type="ARBA" id="ARBA00004604"/>
    </source>
</evidence>
<dbReference type="PANTHER" id="PTHR45290">
    <property type="entry name" value="OS03G0300300 PROTEIN"/>
    <property type="match status" value="1"/>
</dbReference>
<dbReference type="InterPro" id="IPR007148">
    <property type="entry name" value="SSU_processome_Utp12"/>
</dbReference>
<sequence>MGIRKENPRNMGSSSQNTKDILTSFSPSSDFFAISSGDGRIKVWDTIKGQVQTQFADIASTAMETNDGTSLYKESGSGHLSLDYTCMKWLDLERKKKKKKVGQSLLVAGTGSGDVIALDVSSGQLKWRSNDCHPGGVNAVSFSSESSCVYSAGADGMVCKTDPASGNLLAKFEASAKAISSMVISPDGRKLATAAAQLKIFNCSNNKKIQKFSGHPGTVRCMIFSEDGKYVLSSAAGERYVALWEIDGSKKKPASCVLSMDHPAVFLDCKCKVSGQTDDAGIYVLAISEMGHCYFWYGRHVEELRNAKPTRISLSAEGHFSKNSALPVIFAAELQGIVKPGSTQVYLVYGSIVKPSFEKMLVTYGTDIMLNSTQEGVLLPLEQSHKKGQVLHTKVTALDRANAEDATLHPKLHNFKEMKKRRRPSSIDTDEEMTDGIISKTSQTKPLEIDDEQEKNEEIVASSMENKLRSLKILSNESCQSALKDLMSSTMFIDGNFEAKIPPKKIKANIMSLPSHDAYKLLTFLVTLWKSRSGSTKYVLPWICSILVNHSSYVVSQESSSQLLDSLHKMTESKCLAVQPLLQLSGRMQLAMAKIDKIGKDTTHTSANHDQSDESDDEDEDESMQLATAKIDKTGKDTTHTSTNHDQSDESDDEDEDEDESIGCVYKQDESESGSESGSDSDT</sequence>
<dbReference type="Pfam" id="PF00400">
    <property type="entry name" value="WD40"/>
    <property type="match status" value="3"/>
</dbReference>
<protein>
    <recommendedName>
        <fullName evidence="5">Small-subunit processome Utp12 domain-containing protein</fullName>
    </recommendedName>
</protein>
<dbReference type="InterPro" id="IPR015943">
    <property type="entry name" value="WD40/YVTN_repeat-like_dom_sf"/>
</dbReference>
<evidence type="ECO:0000313" key="6">
    <source>
        <dbReference type="EMBL" id="RZC53183.1"/>
    </source>
</evidence>
<dbReference type="Gramene" id="RZC53183">
    <property type="protein sequence ID" value="RZC53183"/>
    <property type="gene ID" value="C5167_012037"/>
</dbReference>
<name>A0A4Y7IWB4_PAPSO</name>
<dbReference type="SUPFAM" id="SSF50998">
    <property type="entry name" value="Quinoprotein alcohol dehydrogenase-like"/>
    <property type="match status" value="1"/>
</dbReference>
<evidence type="ECO:0000256" key="2">
    <source>
        <dbReference type="ARBA" id="ARBA00023242"/>
    </source>
</evidence>
<dbReference type="Gene3D" id="2.130.10.10">
    <property type="entry name" value="YVTN repeat-like/Quinoprotein amine dehydrogenase"/>
    <property type="match status" value="2"/>
</dbReference>
<dbReference type="PROSITE" id="PS50082">
    <property type="entry name" value="WD_REPEATS_2"/>
    <property type="match status" value="2"/>
</dbReference>